<evidence type="ECO:0000256" key="4">
    <source>
        <dbReference type="PROSITE-ProRule" id="PRU00703"/>
    </source>
</evidence>
<dbReference type="Proteomes" id="UP000187209">
    <property type="component" value="Unassembled WGS sequence"/>
</dbReference>
<evidence type="ECO:0000313" key="7">
    <source>
        <dbReference type="Proteomes" id="UP000187209"/>
    </source>
</evidence>
<keyword evidence="2" id="KW-0677">Repeat</keyword>
<comment type="similarity">
    <text evidence="1">Belongs to the 5'-AMP-activated protein kinase gamma subunit family.</text>
</comment>
<dbReference type="PANTHER" id="PTHR13780">
    <property type="entry name" value="AMP-ACTIVATED PROTEIN KINASE, GAMMA REGULATORY SUBUNIT"/>
    <property type="match status" value="1"/>
</dbReference>
<feature type="domain" description="CBS" evidence="5">
    <location>
        <begin position="31"/>
        <end position="94"/>
    </location>
</feature>
<feature type="domain" description="CBS" evidence="5">
    <location>
        <begin position="190"/>
        <end position="247"/>
    </location>
</feature>
<gene>
    <name evidence="6" type="ORF">SteCoe_5402</name>
</gene>
<proteinExistence type="inferred from homology"/>
<organism evidence="6 7">
    <name type="scientific">Stentor coeruleus</name>
    <dbReference type="NCBI Taxonomy" id="5963"/>
    <lineage>
        <taxon>Eukaryota</taxon>
        <taxon>Sar</taxon>
        <taxon>Alveolata</taxon>
        <taxon>Ciliophora</taxon>
        <taxon>Postciliodesmatophora</taxon>
        <taxon>Heterotrichea</taxon>
        <taxon>Heterotrichida</taxon>
        <taxon>Stentoridae</taxon>
        <taxon>Stentor</taxon>
    </lineage>
</organism>
<dbReference type="SMART" id="SM00116">
    <property type="entry name" value="CBS"/>
    <property type="match status" value="3"/>
</dbReference>
<dbReference type="AlphaFoldDB" id="A0A1R2CSH6"/>
<keyword evidence="3 4" id="KW-0129">CBS domain</keyword>
<protein>
    <recommendedName>
        <fullName evidence="5">CBS domain-containing protein</fullName>
    </recommendedName>
</protein>
<dbReference type="Gene3D" id="3.10.580.10">
    <property type="entry name" value="CBS-domain"/>
    <property type="match status" value="2"/>
</dbReference>
<keyword evidence="7" id="KW-1185">Reference proteome</keyword>
<dbReference type="PANTHER" id="PTHR13780:SF35">
    <property type="entry name" value="LD22662P"/>
    <property type="match status" value="1"/>
</dbReference>
<evidence type="ECO:0000256" key="3">
    <source>
        <dbReference type="ARBA" id="ARBA00023122"/>
    </source>
</evidence>
<sequence length="319" mass="35865">MKSGFEGMEENKQSVRASVSKFLETELLYEMLPNSGQVLVLEKGLCLLDVIELSLSHRQEAAIVWDPSTMDFIGVVTDRDMLNIIISQYNQDDMELEESQIVARLKNKTLESWRQENSQNGLLFVTPDDNLFIATKKLKENRLHRIPIIDQKENMVLGILSIEAVLRFFVENYVADSSLFDVSMQEFNIGTSGTIITAPSNYSLIQALGVMASHKLSSLPLLDDLGRVVGVVFLSDIPQIIRSGLYLNPQSEVLSVVEQVNENEDCGLSRFGILTSDDTLKSMIQKLAVSSERKIYRLVDGKLDMIITESDLFGYLMVE</sequence>
<dbReference type="SUPFAM" id="SSF54631">
    <property type="entry name" value="CBS-domain pair"/>
    <property type="match status" value="2"/>
</dbReference>
<dbReference type="InterPro" id="IPR050511">
    <property type="entry name" value="AMPK_gamma/SDS23_families"/>
</dbReference>
<dbReference type="Pfam" id="PF00571">
    <property type="entry name" value="CBS"/>
    <property type="match status" value="2"/>
</dbReference>
<accession>A0A1R2CSH6</accession>
<evidence type="ECO:0000256" key="1">
    <source>
        <dbReference type="ARBA" id="ARBA00006750"/>
    </source>
</evidence>
<dbReference type="InterPro" id="IPR046342">
    <property type="entry name" value="CBS_dom_sf"/>
</dbReference>
<dbReference type="EMBL" id="MPUH01000071">
    <property type="protein sequence ID" value="OMJ91966.1"/>
    <property type="molecule type" value="Genomic_DNA"/>
</dbReference>
<dbReference type="CDD" id="cd02205">
    <property type="entry name" value="CBS_pair_SF"/>
    <property type="match status" value="1"/>
</dbReference>
<dbReference type="OrthoDB" id="286637at2759"/>
<name>A0A1R2CSH6_9CILI</name>
<dbReference type="PROSITE" id="PS51371">
    <property type="entry name" value="CBS"/>
    <property type="match status" value="3"/>
</dbReference>
<evidence type="ECO:0000256" key="2">
    <source>
        <dbReference type="ARBA" id="ARBA00022737"/>
    </source>
</evidence>
<evidence type="ECO:0000313" key="6">
    <source>
        <dbReference type="EMBL" id="OMJ91966.1"/>
    </source>
</evidence>
<dbReference type="InterPro" id="IPR000644">
    <property type="entry name" value="CBS_dom"/>
</dbReference>
<evidence type="ECO:0000259" key="5">
    <source>
        <dbReference type="PROSITE" id="PS51371"/>
    </source>
</evidence>
<comment type="caution">
    <text evidence="6">The sequence shown here is derived from an EMBL/GenBank/DDBJ whole genome shotgun (WGS) entry which is preliminary data.</text>
</comment>
<reference evidence="6 7" key="1">
    <citation type="submission" date="2016-11" db="EMBL/GenBank/DDBJ databases">
        <title>The macronuclear genome of Stentor coeruleus: a giant cell with tiny introns.</title>
        <authorList>
            <person name="Slabodnick M."/>
            <person name="Ruby J.G."/>
            <person name="Reiff S.B."/>
            <person name="Swart E.C."/>
            <person name="Gosai S."/>
            <person name="Prabakaran S."/>
            <person name="Witkowska E."/>
            <person name="Larue G.E."/>
            <person name="Fisher S."/>
            <person name="Freeman R.M."/>
            <person name="Gunawardena J."/>
            <person name="Chu W."/>
            <person name="Stover N.A."/>
            <person name="Gregory B.D."/>
            <person name="Nowacki M."/>
            <person name="Derisi J."/>
            <person name="Roy S.W."/>
            <person name="Marshall W.F."/>
            <person name="Sood P."/>
        </authorList>
    </citation>
    <scope>NUCLEOTIDE SEQUENCE [LARGE SCALE GENOMIC DNA]</scope>
    <source>
        <strain evidence="6">WM001</strain>
    </source>
</reference>
<feature type="domain" description="CBS" evidence="5">
    <location>
        <begin position="117"/>
        <end position="177"/>
    </location>
</feature>